<protein>
    <submittedName>
        <fullName evidence="2">Uncharacterized protein</fullName>
    </submittedName>
</protein>
<dbReference type="AlphaFoldDB" id="A0AAD1STZ7"/>
<dbReference type="EMBL" id="OW240918">
    <property type="protein sequence ID" value="CAH2308262.1"/>
    <property type="molecule type" value="Genomic_DNA"/>
</dbReference>
<dbReference type="Gene3D" id="3.30.70.1820">
    <property type="entry name" value="L1 transposable element, RRM domain"/>
    <property type="match status" value="1"/>
</dbReference>
<evidence type="ECO:0000313" key="3">
    <source>
        <dbReference type="Proteomes" id="UP001295444"/>
    </source>
</evidence>
<sequence>MSEFGFGLSSLDARVQQLESSSEAYSSQIQQHIGSENIHQLQTDLFNSNLKCPAAATIKFDRAHRSLRPPERSEDSPHNIICCLHDFSLKDSIIKKARNLHYAPKGATYKYPRFNHGLPYKACRALQPITSQLKDRQIR</sequence>
<accession>A0AAD1STZ7</accession>
<evidence type="ECO:0000313" key="2">
    <source>
        <dbReference type="EMBL" id="CAH2308262.1"/>
    </source>
</evidence>
<name>A0AAD1STZ7_PELCU</name>
<dbReference type="Proteomes" id="UP001295444">
    <property type="component" value="Chromosome 07"/>
</dbReference>
<proteinExistence type="predicted"/>
<dbReference type="EMBL" id="OW240918">
    <property type="protein sequence ID" value="CAH2308255.1"/>
    <property type="molecule type" value="Genomic_DNA"/>
</dbReference>
<gene>
    <name evidence="2" type="ORF">PECUL_23A038488</name>
    <name evidence="1" type="ORF">PECUL_23A046629</name>
</gene>
<keyword evidence="3" id="KW-1185">Reference proteome</keyword>
<organism evidence="2 3">
    <name type="scientific">Pelobates cultripes</name>
    <name type="common">Western spadefoot toad</name>
    <dbReference type="NCBI Taxonomy" id="61616"/>
    <lineage>
        <taxon>Eukaryota</taxon>
        <taxon>Metazoa</taxon>
        <taxon>Chordata</taxon>
        <taxon>Craniata</taxon>
        <taxon>Vertebrata</taxon>
        <taxon>Euteleostomi</taxon>
        <taxon>Amphibia</taxon>
        <taxon>Batrachia</taxon>
        <taxon>Anura</taxon>
        <taxon>Pelobatoidea</taxon>
        <taxon>Pelobatidae</taxon>
        <taxon>Pelobates</taxon>
    </lineage>
</organism>
<reference evidence="2" key="1">
    <citation type="submission" date="2022-03" db="EMBL/GenBank/DDBJ databases">
        <authorList>
            <person name="Alioto T."/>
            <person name="Alioto T."/>
            <person name="Gomez Garrido J."/>
        </authorList>
    </citation>
    <scope>NUCLEOTIDE SEQUENCE</scope>
</reference>
<evidence type="ECO:0000313" key="1">
    <source>
        <dbReference type="EMBL" id="CAH2308255.1"/>
    </source>
</evidence>